<name>A0AAE0M722_9PEZI</name>
<sequence>MANFSVSPPTTEDGDSMDAGRPTCASEVQVVINVQDNFINVTPSSAKVDTALKKHIRSYVMRGKNRRRLLNKQVKMRSWVNDQAENLNGESSKSTLGLQAAACQGIPGTVGTGLALMPFAGGMKPYMLELVFRWFNVPKQALYPVETGKSGWPRTSLAYVHSVLYANQAFYDYRRDAKLGNKTIHHLTKTLALLQDNIYQQGTAVSDVTISIILTLCMVADAMGDPEAAKKHIHGLHTIVTLRGGLGALRHNNAVRLKVCRADLGYAINTGMDKGNQHRLPETGCKIDGRAFQEIAISAQYRLVHLEHDNQHSFEETLLRLGMLAFTITTFLRINGVAVKYEALAQSIRGTLSSPAFLDVAKYTEGRVERSSALLWLKLWCLFVAYVSVLDSAEDEAMLVAHVRETMGALGLSQRSVSVSLAWTKVRDILREHMWIDWMQGRQGQVLLDKALRG</sequence>
<dbReference type="EMBL" id="JAUEPO010000005">
    <property type="protein sequence ID" value="KAK3321365.1"/>
    <property type="molecule type" value="Genomic_DNA"/>
</dbReference>
<evidence type="ECO:0000313" key="2">
    <source>
        <dbReference type="EMBL" id="KAK3321365.1"/>
    </source>
</evidence>
<comment type="caution">
    <text evidence="2">The sequence shown here is derived from an EMBL/GenBank/DDBJ whole genome shotgun (WGS) entry which is preliminary data.</text>
</comment>
<feature type="compositionally biased region" description="Polar residues" evidence="1">
    <location>
        <begin position="1"/>
        <end position="10"/>
    </location>
</feature>
<gene>
    <name evidence="2" type="ORF">B0T19DRAFT_466711</name>
</gene>
<organism evidence="2 3">
    <name type="scientific">Cercophora scortea</name>
    <dbReference type="NCBI Taxonomy" id="314031"/>
    <lineage>
        <taxon>Eukaryota</taxon>
        <taxon>Fungi</taxon>
        <taxon>Dikarya</taxon>
        <taxon>Ascomycota</taxon>
        <taxon>Pezizomycotina</taxon>
        <taxon>Sordariomycetes</taxon>
        <taxon>Sordariomycetidae</taxon>
        <taxon>Sordariales</taxon>
        <taxon>Lasiosphaeriaceae</taxon>
        <taxon>Cercophora</taxon>
    </lineage>
</organism>
<protein>
    <submittedName>
        <fullName evidence="2">Uncharacterized protein</fullName>
    </submittedName>
</protein>
<evidence type="ECO:0000256" key="1">
    <source>
        <dbReference type="SAM" id="MobiDB-lite"/>
    </source>
</evidence>
<evidence type="ECO:0000313" key="3">
    <source>
        <dbReference type="Proteomes" id="UP001286456"/>
    </source>
</evidence>
<reference evidence="2" key="1">
    <citation type="journal article" date="2023" name="Mol. Phylogenet. Evol.">
        <title>Genome-scale phylogeny and comparative genomics of the fungal order Sordariales.</title>
        <authorList>
            <person name="Hensen N."/>
            <person name="Bonometti L."/>
            <person name="Westerberg I."/>
            <person name="Brannstrom I.O."/>
            <person name="Guillou S."/>
            <person name="Cros-Aarteil S."/>
            <person name="Calhoun S."/>
            <person name="Haridas S."/>
            <person name="Kuo A."/>
            <person name="Mondo S."/>
            <person name="Pangilinan J."/>
            <person name="Riley R."/>
            <person name="LaButti K."/>
            <person name="Andreopoulos B."/>
            <person name="Lipzen A."/>
            <person name="Chen C."/>
            <person name="Yan M."/>
            <person name="Daum C."/>
            <person name="Ng V."/>
            <person name="Clum A."/>
            <person name="Steindorff A."/>
            <person name="Ohm R.A."/>
            <person name="Martin F."/>
            <person name="Silar P."/>
            <person name="Natvig D.O."/>
            <person name="Lalanne C."/>
            <person name="Gautier V."/>
            <person name="Ament-Velasquez S.L."/>
            <person name="Kruys A."/>
            <person name="Hutchinson M.I."/>
            <person name="Powell A.J."/>
            <person name="Barry K."/>
            <person name="Miller A.N."/>
            <person name="Grigoriev I.V."/>
            <person name="Debuchy R."/>
            <person name="Gladieux P."/>
            <person name="Hiltunen Thoren M."/>
            <person name="Johannesson H."/>
        </authorList>
    </citation>
    <scope>NUCLEOTIDE SEQUENCE</scope>
    <source>
        <strain evidence="2">SMH4131-1</strain>
    </source>
</reference>
<accession>A0AAE0M722</accession>
<reference evidence="2" key="2">
    <citation type="submission" date="2023-06" db="EMBL/GenBank/DDBJ databases">
        <authorList>
            <consortium name="Lawrence Berkeley National Laboratory"/>
            <person name="Haridas S."/>
            <person name="Hensen N."/>
            <person name="Bonometti L."/>
            <person name="Westerberg I."/>
            <person name="Brannstrom I.O."/>
            <person name="Guillou S."/>
            <person name="Cros-Aarteil S."/>
            <person name="Calhoun S."/>
            <person name="Kuo A."/>
            <person name="Mondo S."/>
            <person name="Pangilinan J."/>
            <person name="Riley R."/>
            <person name="Labutti K."/>
            <person name="Andreopoulos B."/>
            <person name="Lipzen A."/>
            <person name="Chen C."/>
            <person name="Yanf M."/>
            <person name="Daum C."/>
            <person name="Ng V."/>
            <person name="Clum A."/>
            <person name="Steindorff A."/>
            <person name="Ohm R."/>
            <person name="Martin F."/>
            <person name="Silar P."/>
            <person name="Natvig D."/>
            <person name="Lalanne C."/>
            <person name="Gautier V."/>
            <person name="Ament-Velasquez S.L."/>
            <person name="Kruys A."/>
            <person name="Hutchinson M.I."/>
            <person name="Powell A.J."/>
            <person name="Barry K."/>
            <person name="Miller A.N."/>
            <person name="Grigoriev I.V."/>
            <person name="Debuchy R."/>
            <person name="Gladieux P."/>
            <person name="Thoren M.H."/>
            <person name="Johannesson H."/>
        </authorList>
    </citation>
    <scope>NUCLEOTIDE SEQUENCE</scope>
    <source>
        <strain evidence="2">SMH4131-1</strain>
    </source>
</reference>
<feature type="region of interest" description="Disordered" evidence="1">
    <location>
        <begin position="1"/>
        <end position="21"/>
    </location>
</feature>
<proteinExistence type="predicted"/>
<dbReference type="PANTHER" id="PTHR37540">
    <property type="entry name" value="TRANSCRIPTION FACTOR (ACR-2), PUTATIVE-RELATED-RELATED"/>
    <property type="match status" value="1"/>
</dbReference>
<dbReference type="AlphaFoldDB" id="A0AAE0M722"/>
<dbReference type="Proteomes" id="UP001286456">
    <property type="component" value="Unassembled WGS sequence"/>
</dbReference>
<dbReference type="PANTHER" id="PTHR37540:SF5">
    <property type="entry name" value="TRANSCRIPTION FACTOR DOMAIN-CONTAINING PROTEIN"/>
    <property type="match status" value="1"/>
</dbReference>
<keyword evidence="3" id="KW-1185">Reference proteome</keyword>